<gene>
    <name evidence="2" type="ORF">CCY01nite_49210</name>
</gene>
<dbReference type="OrthoDB" id="674965at2"/>
<keyword evidence="1" id="KW-0472">Membrane</keyword>
<name>A0A512RSI9_9BACT</name>
<dbReference type="Proteomes" id="UP000321436">
    <property type="component" value="Unassembled WGS sequence"/>
</dbReference>
<feature type="transmembrane region" description="Helical" evidence="1">
    <location>
        <begin position="78"/>
        <end position="98"/>
    </location>
</feature>
<accession>A0A512RSI9</accession>
<keyword evidence="1" id="KW-1133">Transmembrane helix</keyword>
<dbReference type="EMBL" id="BKAU01000007">
    <property type="protein sequence ID" value="GEP98661.1"/>
    <property type="molecule type" value="Genomic_DNA"/>
</dbReference>
<dbReference type="AlphaFoldDB" id="A0A512RSI9"/>
<proteinExistence type="predicted"/>
<evidence type="ECO:0000313" key="2">
    <source>
        <dbReference type="EMBL" id="GEP98661.1"/>
    </source>
</evidence>
<protein>
    <submittedName>
        <fullName evidence="2">Uncharacterized protein</fullName>
    </submittedName>
</protein>
<evidence type="ECO:0000313" key="3">
    <source>
        <dbReference type="Proteomes" id="UP000321436"/>
    </source>
</evidence>
<reference evidence="2 3" key="1">
    <citation type="submission" date="2019-07" db="EMBL/GenBank/DDBJ databases">
        <title>Whole genome shotgun sequence of Chitinophaga cymbidii NBRC 109752.</title>
        <authorList>
            <person name="Hosoyama A."/>
            <person name="Uohara A."/>
            <person name="Ohji S."/>
            <person name="Ichikawa N."/>
        </authorList>
    </citation>
    <scope>NUCLEOTIDE SEQUENCE [LARGE SCALE GENOMIC DNA]</scope>
    <source>
        <strain evidence="2 3">NBRC 109752</strain>
    </source>
</reference>
<comment type="caution">
    <text evidence="2">The sequence shown here is derived from an EMBL/GenBank/DDBJ whole genome shotgun (WGS) entry which is preliminary data.</text>
</comment>
<evidence type="ECO:0000256" key="1">
    <source>
        <dbReference type="SAM" id="Phobius"/>
    </source>
</evidence>
<organism evidence="2 3">
    <name type="scientific">Chitinophaga cymbidii</name>
    <dbReference type="NCBI Taxonomy" id="1096750"/>
    <lineage>
        <taxon>Bacteria</taxon>
        <taxon>Pseudomonadati</taxon>
        <taxon>Bacteroidota</taxon>
        <taxon>Chitinophagia</taxon>
        <taxon>Chitinophagales</taxon>
        <taxon>Chitinophagaceae</taxon>
        <taxon>Chitinophaga</taxon>
    </lineage>
</organism>
<sequence>MILPGIIFRVSYLNIPYARKTFKSSFLDELLFSLVPALIIQVPCYSFVNYCLVDVNESVLYLLLINSDKVQARPIPDLHISLFLLYSLIVTALAWWLGKKFRQYVKKKKLYFKMPIFRFYNDWHYIFAGLLLDAPNQPGETDDVKDLWVDAMVEMKDGSIYLYSGYLKQYILTPDEGLDRIYLTHVQRRPVLVAAETVEMSPIESFEVMGLMHRQADDPKEPLSTVEIDYVNFESTAQEFDRIRQYMEEKQYYYMPGDYFVIPYSEIKNLNITYQNESRINELLAKMTS</sequence>
<keyword evidence="3" id="KW-1185">Reference proteome</keyword>
<keyword evidence="1" id="KW-0812">Transmembrane</keyword>
<dbReference type="RefSeq" id="WP_146867276.1">
    <property type="nucleotide sequence ID" value="NZ_BKAU01000007.1"/>
</dbReference>
<feature type="transmembrane region" description="Helical" evidence="1">
    <location>
        <begin position="30"/>
        <end position="48"/>
    </location>
</feature>